<dbReference type="InterPro" id="IPR012337">
    <property type="entry name" value="RNaseH-like_sf"/>
</dbReference>
<feature type="non-terminal residue" evidence="1">
    <location>
        <position position="129"/>
    </location>
</feature>
<dbReference type="SUPFAM" id="SSF53098">
    <property type="entry name" value="Ribonuclease H-like"/>
    <property type="match status" value="1"/>
</dbReference>
<gene>
    <name evidence="1" type="ORF">M422DRAFT_173946</name>
</gene>
<reference evidence="1 2" key="1">
    <citation type="submission" date="2014-06" db="EMBL/GenBank/DDBJ databases">
        <title>Evolutionary Origins and Diversification of the Mycorrhizal Mutualists.</title>
        <authorList>
            <consortium name="DOE Joint Genome Institute"/>
            <consortium name="Mycorrhizal Genomics Consortium"/>
            <person name="Kohler A."/>
            <person name="Kuo A."/>
            <person name="Nagy L.G."/>
            <person name="Floudas D."/>
            <person name="Copeland A."/>
            <person name="Barry K.W."/>
            <person name="Cichocki N."/>
            <person name="Veneault-Fourrey C."/>
            <person name="LaButti K."/>
            <person name="Lindquist E.A."/>
            <person name="Lipzen A."/>
            <person name="Lundell T."/>
            <person name="Morin E."/>
            <person name="Murat C."/>
            <person name="Riley R."/>
            <person name="Ohm R."/>
            <person name="Sun H."/>
            <person name="Tunlid A."/>
            <person name="Henrissat B."/>
            <person name="Grigoriev I.V."/>
            <person name="Hibbett D.S."/>
            <person name="Martin F."/>
        </authorList>
    </citation>
    <scope>NUCLEOTIDE SEQUENCE [LARGE SCALE GENOMIC DNA]</scope>
    <source>
        <strain evidence="1 2">SS14</strain>
    </source>
</reference>
<name>A0A0C9UZS7_SPHS4</name>
<evidence type="ECO:0000313" key="2">
    <source>
        <dbReference type="Proteomes" id="UP000054279"/>
    </source>
</evidence>
<organism evidence="1 2">
    <name type="scientific">Sphaerobolus stellatus (strain SS14)</name>
    <dbReference type="NCBI Taxonomy" id="990650"/>
    <lineage>
        <taxon>Eukaryota</taxon>
        <taxon>Fungi</taxon>
        <taxon>Dikarya</taxon>
        <taxon>Basidiomycota</taxon>
        <taxon>Agaricomycotina</taxon>
        <taxon>Agaricomycetes</taxon>
        <taxon>Phallomycetidae</taxon>
        <taxon>Geastrales</taxon>
        <taxon>Sphaerobolaceae</taxon>
        <taxon>Sphaerobolus</taxon>
    </lineage>
</organism>
<protein>
    <submittedName>
        <fullName evidence="1">Uncharacterized protein</fullName>
    </submittedName>
</protein>
<keyword evidence="2" id="KW-1185">Reference proteome</keyword>
<dbReference type="EMBL" id="KN837145">
    <property type="protein sequence ID" value="KIJ40349.1"/>
    <property type="molecule type" value="Genomic_DNA"/>
</dbReference>
<proteinExistence type="predicted"/>
<dbReference type="HOGENOM" id="CLU_099691_1_1_1"/>
<evidence type="ECO:0000313" key="1">
    <source>
        <dbReference type="EMBL" id="KIJ40349.1"/>
    </source>
</evidence>
<accession>A0A0C9UZS7</accession>
<dbReference type="AlphaFoldDB" id="A0A0C9UZS7"/>
<dbReference type="Proteomes" id="UP000054279">
    <property type="component" value="Unassembled WGS sequence"/>
</dbReference>
<dbReference type="OrthoDB" id="3359487at2759"/>
<sequence>WNSFTGSIGCDLHLQPYLDNLCDTAHFNKQGNRLDKFKLNDEEWVFLKSLHDLLDCFIYTTTNMSHSNMPLTHEVIPYIDELTDIMTNFHDDASINIAVQIAAAHGQLIMNKYHSKTDDCTIYHIAMSK</sequence>